<dbReference type="PANTHER" id="PTHR37827:SF1">
    <property type="entry name" value="HNH DOMAIN-CONTAINING PROTEIN"/>
    <property type="match status" value="1"/>
</dbReference>
<keyword evidence="1" id="KW-0378">Hydrolase</keyword>
<comment type="caution">
    <text evidence="1">The sequence shown here is derived from an EMBL/GenBank/DDBJ whole genome shotgun (WGS) entry which is preliminary data.</text>
</comment>
<keyword evidence="1" id="KW-0255">Endonuclease</keyword>
<organism evidence="1 2">
    <name type="scientific">Dongia rigui</name>
    <dbReference type="NCBI Taxonomy" id="940149"/>
    <lineage>
        <taxon>Bacteria</taxon>
        <taxon>Pseudomonadati</taxon>
        <taxon>Pseudomonadota</taxon>
        <taxon>Alphaproteobacteria</taxon>
        <taxon>Rhodospirillales</taxon>
        <taxon>Dongiaceae</taxon>
        <taxon>Dongia</taxon>
    </lineage>
</organism>
<evidence type="ECO:0000313" key="2">
    <source>
        <dbReference type="Proteomes" id="UP001271769"/>
    </source>
</evidence>
<dbReference type="PANTHER" id="PTHR37827">
    <property type="entry name" value="TUDOR DOMAIN-CONTAINING PROTEIN"/>
    <property type="match status" value="1"/>
</dbReference>
<reference evidence="1 2" key="1">
    <citation type="journal article" date="2013" name="Antonie Van Leeuwenhoek">
        <title>Dongia rigui sp. nov., isolated from freshwater of a large wetland in Korea.</title>
        <authorList>
            <person name="Baik K.S."/>
            <person name="Hwang Y.M."/>
            <person name="Choi J.S."/>
            <person name="Kwon J."/>
            <person name="Seong C.N."/>
        </authorList>
    </citation>
    <scope>NUCLEOTIDE SEQUENCE [LARGE SCALE GENOMIC DNA]</scope>
    <source>
        <strain evidence="1 2">04SU4-P</strain>
    </source>
</reference>
<protein>
    <submittedName>
        <fullName evidence="1">HNH endonuclease</fullName>
    </submittedName>
</protein>
<name>A0ABU5DZ85_9PROT</name>
<dbReference type="Proteomes" id="UP001271769">
    <property type="component" value="Unassembled WGS sequence"/>
</dbReference>
<sequence length="63" mass="7443">MELHKICHQAIHALLSEAELARDFSTVDALRAHPALARFIAWVKKRPAHYQDRSRWSRARRRP</sequence>
<dbReference type="EMBL" id="JAXCLX010000001">
    <property type="protein sequence ID" value="MDY0871861.1"/>
    <property type="molecule type" value="Genomic_DNA"/>
</dbReference>
<proteinExistence type="predicted"/>
<evidence type="ECO:0000313" key="1">
    <source>
        <dbReference type="EMBL" id="MDY0871861.1"/>
    </source>
</evidence>
<dbReference type="GO" id="GO:0004519">
    <property type="term" value="F:endonuclease activity"/>
    <property type="evidence" value="ECO:0007669"/>
    <property type="project" value="UniProtKB-KW"/>
</dbReference>
<keyword evidence="2" id="KW-1185">Reference proteome</keyword>
<keyword evidence="1" id="KW-0540">Nuclease</keyword>
<accession>A0ABU5DZ85</accession>
<dbReference type="RefSeq" id="WP_320500285.1">
    <property type="nucleotide sequence ID" value="NZ_JAXCLX010000001.1"/>
</dbReference>
<gene>
    <name evidence="1" type="ORF">SMD31_08000</name>
</gene>